<evidence type="ECO:0008006" key="5">
    <source>
        <dbReference type="Google" id="ProtNLM"/>
    </source>
</evidence>
<dbReference type="Proteomes" id="UP000021369">
    <property type="component" value="Unassembled WGS sequence"/>
</dbReference>
<organism evidence="3 4">
    <name type="scientific">Ruminococcus albus SY3</name>
    <dbReference type="NCBI Taxonomy" id="1341156"/>
    <lineage>
        <taxon>Bacteria</taxon>
        <taxon>Bacillati</taxon>
        <taxon>Bacillota</taxon>
        <taxon>Clostridia</taxon>
        <taxon>Eubacteriales</taxon>
        <taxon>Oscillospiraceae</taxon>
        <taxon>Ruminococcus</taxon>
    </lineage>
</organism>
<feature type="signal peptide" evidence="2">
    <location>
        <begin position="1"/>
        <end position="19"/>
    </location>
</feature>
<keyword evidence="2" id="KW-0732">Signal</keyword>
<dbReference type="PATRIC" id="fig|1341156.4.peg.9"/>
<dbReference type="OrthoDB" id="1846244at2"/>
<gene>
    <name evidence="3" type="ORF">RASY3_01405</name>
</gene>
<evidence type="ECO:0000256" key="1">
    <source>
        <dbReference type="SAM" id="MobiDB-lite"/>
    </source>
</evidence>
<evidence type="ECO:0000313" key="4">
    <source>
        <dbReference type="Proteomes" id="UP000021369"/>
    </source>
</evidence>
<reference evidence="3 4" key="1">
    <citation type="submission" date="2013-06" db="EMBL/GenBank/DDBJ databases">
        <title>Rumen cellulosomics: divergent fiber-degrading strategies revealed by comparative genome-wide analysis of six Ruminococcal strains.</title>
        <authorList>
            <person name="Dassa B."/>
            <person name="Borovok I."/>
            <person name="Lamed R."/>
            <person name="Flint H."/>
            <person name="Yeoman C.J."/>
            <person name="White B."/>
            <person name="Bayer E.A."/>
        </authorList>
    </citation>
    <scope>NUCLEOTIDE SEQUENCE [LARGE SCALE GENOMIC DNA]</scope>
    <source>
        <strain evidence="3 4">SY3</strain>
    </source>
</reference>
<comment type="caution">
    <text evidence="3">The sequence shown here is derived from an EMBL/GenBank/DDBJ whole genome shotgun (WGS) entry which is preliminary data.</text>
</comment>
<protein>
    <recommendedName>
        <fullName evidence="5">Lipoprotein</fullName>
    </recommendedName>
</protein>
<evidence type="ECO:0000256" key="2">
    <source>
        <dbReference type="SAM" id="SignalP"/>
    </source>
</evidence>
<feature type="region of interest" description="Disordered" evidence="1">
    <location>
        <begin position="26"/>
        <end position="83"/>
    </location>
</feature>
<keyword evidence="4" id="KW-1185">Reference proteome</keyword>
<feature type="compositionally biased region" description="Low complexity" evidence="1">
    <location>
        <begin position="35"/>
        <end position="77"/>
    </location>
</feature>
<name>A0A011UJX1_RUMAL</name>
<evidence type="ECO:0000313" key="3">
    <source>
        <dbReference type="EMBL" id="EXM40934.1"/>
    </source>
</evidence>
<dbReference type="PROSITE" id="PS51257">
    <property type="entry name" value="PROKAR_LIPOPROTEIN"/>
    <property type="match status" value="1"/>
</dbReference>
<dbReference type="EMBL" id="JEOB01000001">
    <property type="protein sequence ID" value="EXM40934.1"/>
    <property type="molecule type" value="Genomic_DNA"/>
</dbReference>
<proteinExistence type="predicted"/>
<accession>A0A011UJX1</accession>
<dbReference type="RefSeq" id="WP_037284482.1">
    <property type="nucleotide sequence ID" value="NZ_JEOB01000001.1"/>
</dbReference>
<sequence length="274" mass="30067">MKMKILTAAVIAAMLTLTACGETDKADTISDKPAETTTTTATSEEVTTETTPAVETTVTTTTEATTTTSATTTTAPAPAEPEKEEFKLAEGLSEKYVDFDNMALECNGHIFKFGEATVQDLLDAGVELFSDELDDDHVAYYDDVEAQVKVNDTIRADLTFAPWSESSNARDCVLWRFKINLINSPYDKVTWGTNYGEGMVHTNIPLRLKKDELIANSGEPVDMHSGSIGGSLICKYTAPSFKTPDRDDQRAEIEFTFYNGDLATIFFSAHETQY</sequence>
<feature type="chain" id="PRO_5038468218" description="Lipoprotein" evidence="2">
    <location>
        <begin position="20"/>
        <end position="274"/>
    </location>
</feature>
<dbReference type="AlphaFoldDB" id="A0A011UJX1"/>